<gene>
    <name evidence="2" type="ORF">Pla52n_33580</name>
</gene>
<protein>
    <submittedName>
        <fullName evidence="2">Uncharacterized protein</fullName>
    </submittedName>
</protein>
<comment type="caution">
    <text evidence="2">The sequence shown here is derived from an EMBL/GenBank/DDBJ whole genome shotgun (WGS) entry which is preliminary data.</text>
</comment>
<reference evidence="2 3" key="1">
    <citation type="submission" date="2019-02" db="EMBL/GenBank/DDBJ databases">
        <title>Deep-cultivation of Planctomycetes and their phenomic and genomic characterization uncovers novel biology.</title>
        <authorList>
            <person name="Wiegand S."/>
            <person name="Jogler M."/>
            <person name="Boedeker C."/>
            <person name="Pinto D."/>
            <person name="Vollmers J."/>
            <person name="Rivas-Marin E."/>
            <person name="Kohn T."/>
            <person name="Peeters S.H."/>
            <person name="Heuer A."/>
            <person name="Rast P."/>
            <person name="Oberbeckmann S."/>
            <person name="Bunk B."/>
            <person name="Jeske O."/>
            <person name="Meyerdierks A."/>
            <person name="Storesund J.E."/>
            <person name="Kallscheuer N."/>
            <person name="Luecker S."/>
            <person name="Lage O.M."/>
            <person name="Pohl T."/>
            <person name="Merkel B.J."/>
            <person name="Hornburger P."/>
            <person name="Mueller R.-W."/>
            <person name="Bruemmer F."/>
            <person name="Labrenz M."/>
            <person name="Spormann A.M."/>
            <person name="Op Den Camp H."/>
            <person name="Overmann J."/>
            <person name="Amann R."/>
            <person name="Jetten M.S.M."/>
            <person name="Mascher T."/>
            <person name="Medema M.H."/>
            <person name="Devos D.P."/>
            <person name="Kaster A.-K."/>
            <person name="Ovreas L."/>
            <person name="Rohde M."/>
            <person name="Galperin M.Y."/>
            <person name="Jogler C."/>
        </authorList>
    </citation>
    <scope>NUCLEOTIDE SEQUENCE [LARGE SCALE GENOMIC DNA]</scope>
    <source>
        <strain evidence="2 3">Pla52n</strain>
    </source>
</reference>
<dbReference type="EMBL" id="SJPN01000004">
    <property type="protein sequence ID" value="TWU02308.1"/>
    <property type="molecule type" value="Genomic_DNA"/>
</dbReference>
<sequence length="101" mass="11064">MFDAQPTDAGGYGVQRSVPIRLVASPASSATGDPRDMAIRGTQHFAVLVKRADESSPWNMKTCSACDRFQLRRQRRRKAWGVSPTSDRQSSHQAAEAATDT</sequence>
<evidence type="ECO:0000313" key="2">
    <source>
        <dbReference type="EMBL" id="TWU02308.1"/>
    </source>
</evidence>
<accession>A0A5C6ARV6</accession>
<evidence type="ECO:0000313" key="3">
    <source>
        <dbReference type="Proteomes" id="UP000320176"/>
    </source>
</evidence>
<name>A0A5C6ARV6_9BACT</name>
<feature type="region of interest" description="Disordered" evidence="1">
    <location>
        <begin position="74"/>
        <end position="101"/>
    </location>
</feature>
<evidence type="ECO:0000256" key="1">
    <source>
        <dbReference type="SAM" id="MobiDB-lite"/>
    </source>
</evidence>
<keyword evidence="3" id="KW-1185">Reference proteome</keyword>
<proteinExistence type="predicted"/>
<feature type="compositionally biased region" description="Polar residues" evidence="1">
    <location>
        <begin position="83"/>
        <end position="93"/>
    </location>
</feature>
<dbReference type="Proteomes" id="UP000320176">
    <property type="component" value="Unassembled WGS sequence"/>
</dbReference>
<organism evidence="2 3">
    <name type="scientific">Stieleria varia</name>
    <dbReference type="NCBI Taxonomy" id="2528005"/>
    <lineage>
        <taxon>Bacteria</taxon>
        <taxon>Pseudomonadati</taxon>
        <taxon>Planctomycetota</taxon>
        <taxon>Planctomycetia</taxon>
        <taxon>Pirellulales</taxon>
        <taxon>Pirellulaceae</taxon>
        <taxon>Stieleria</taxon>
    </lineage>
</organism>
<dbReference type="AlphaFoldDB" id="A0A5C6ARV6"/>